<dbReference type="Gene3D" id="1.10.40.60">
    <property type="entry name" value="EpsJ-like"/>
    <property type="match status" value="2"/>
</dbReference>
<dbReference type="STRING" id="224324.aq_1286"/>
<dbReference type="PANTHER" id="PTHR38831">
    <property type="entry name" value="TYPE II SECRETION SYSTEM PROTEIN K"/>
    <property type="match status" value="1"/>
</dbReference>
<dbReference type="GO" id="GO:0015627">
    <property type="term" value="C:type II protein secretion system complex"/>
    <property type="evidence" value="ECO:0000318"/>
    <property type="project" value="GO_Central"/>
</dbReference>
<dbReference type="InterPro" id="IPR038072">
    <property type="entry name" value="GspK_central_sf"/>
</dbReference>
<gene>
    <name evidence="1" type="ordered locus">aq_1286</name>
</gene>
<dbReference type="Gene3D" id="3.30.1300.30">
    <property type="entry name" value="GSPII I/J protein-like"/>
    <property type="match status" value="1"/>
</dbReference>
<dbReference type="InParanoid" id="O67318"/>
<dbReference type="InterPro" id="IPR010994">
    <property type="entry name" value="RuvA_2-like"/>
</dbReference>
<dbReference type="GO" id="GO:0016020">
    <property type="term" value="C:membrane"/>
    <property type="evidence" value="ECO:0007669"/>
    <property type="project" value="InterPro"/>
</dbReference>
<sequence length="281" mass="32625">MILVLVLGIILTLSFYAADLGESVQSAKEIVNKVYLKEKQYLILDSLVPKITELLKREDTSYDALSDLWAKPYTFETPLGSVSITIVDEDRYLNPNYITKYKGLSEVFEKLITYLEVDRELLDRILIWTGQEEGSLNTDYLPKGKPLDSTYEIELFWEKKEDLYGAEDREGLFEFLTVFSKGKVNINTAPLLVLYSLDRDIDMELAKRIADYRKEKPFKQLKDLLMVEGMTLDILYRIQNFANVKSSVFRIEMSMESHGVKTFLTVVYDRDGNKILFKELR</sequence>
<dbReference type="InterPro" id="IPR005628">
    <property type="entry name" value="GspK"/>
</dbReference>
<dbReference type="Proteomes" id="UP000000798">
    <property type="component" value="Chromosome"/>
</dbReference>
<evidence type="ECO:0000313" key="1">
    <source>
        <dbReference type="EMBL" id="AAC07279.1"/>
    </source>
</evidence>
<dbReference type="PANTHER" id="PTHR38831:SF2">
    <property type="entry name" value="TYPE II SECRETION SYSTEM PROTEIN K"/>
    <property type="match status" value="1"/>
</dbReference>
<organism evidence="1 2">
    <name type="scientific">Aquifex aeolicus (strain VF5)</name>
    <dbReference type="NCBI Taxonomy" id="224324"/>
    <lineage>
        <taxon>Bacteria</taxon>
        <taxon>Pseudomonadati</taxon>
        <taxon>Aquificota</taxon>
        <taxon>Aquificia</taxon>
        <taxon>Aquificales</taxon>
        <taxon>Aquificaceae</taxon>
        <taxon>Aquifex</taxon>
    </lineage>
</organism>
<dbReference type="RefSeq" id="WP_010880820.1">
    <property type="nucleotide sequence ID" value="NC_000918.1"/>
</dbReference>
<protein>
    <recommendedName>
        <fullName evidence="3">General secretion pathway protein K</fullName>
    </recommendedName>
</protein>
<name>O67318_AQUAE</name>
<dbReference type="HOGENOM" id="CLU_989187_0_0_0"/>
<dbReference type="Pfam" id="PF12836">
    <property type="entry name" value="HHH_3"/>
    <property type="match status" value="1"/>
</dbReference>
<dbReference type="OrthoDB" id="9790239at2"/>
<dbReference type="AlphaFoldDB" id="O67318"/>
<dbReference type="EMBL" id="AE000657">
    <property type="protein sequence ID" value="AAC07279.1"/>
    <property type="molecule type" value="Genomic_DNA"/>
</dbReference>
<reference evidence="1 2" key="1">
    <citation type="journal article" date="1998" name="Nature">
        <title>The complete genome of the hyperthermophilic bacterium Aquifex aeolicus.</title>
        <authorList>
            <person name="Deckert G."/>
            <person name="Warren P.V."/>
            <person name="Gaasterland T."/>
            <person name="Young W.G."/>
            <person name="Lenox A.L."/>
            <person name="Graham D.E."/>
            <person name="Overbeek R."/>
            <person name="Snead M.A."/>
            <person name="Keller M."/>
            <person name="Aujay M."/>
            <person name="Huber R."/>
            <person name="Feldman R.A."/>
            <person name="Short J.M."/>
            <person name="Olson G.J."/>
            <person name="Swanson R.V."/>
        </authorList>
    </citation>
    <scope>NUCLEOTIDE SEQUENCE [LARGE SCALE GENOMIC DNA]</scope>
    <source>
        <strain evidence="1 2">VF5</strain>
    </source>
</reference>
<dbReference type="SUPFAM" id="SSF47781">
    <property type="entry name" value="RuvA domain 2-like"/>
    <property type="match status" value="1"/>
</dbReference>
<dbReference type="GO" id="GO:0015628">
    <property type="term" value="P:protein secretion by the type II secretion system"/>
    <property type="evidence" value="ECO:0000318"/>
    <property type="project" value="GO_Central"/>
</dbReference>
<keyword evidence="2" id="KW-1185">Reference proteome</keyword>
<dbReference type="PIR" id="C70411">
    <property type="entry name" value="C70411"/>
</dbReference>
<evidence type="ECO:0000313" key="2">
    <source>
        <dbReference type="Proteomes" id="UP000000798"/>
    </source>
</evidence>
<dbReference type="EnsemblBacteria" id="AAC07279">
    <property type="protein sequence ID" value="AAC07279"/>
    <property type="gene ID" value="aq_1286"/>
</dbReference>
<proteinExistence type="predicted"/>
<evidence type="ECO:0008006" key="3">
    <source>
        <dbReference type="Google" id="ProtNLM"/>
    </source>
</evidence>
<dbReference type="eggNOG" id="COG3156">
    <property type="taxonomic scope" value="Bacteria"/>
</dbReference>
<accession>O67318</accession>
<dbReference type="KEGG" id="aae:aq_1286"/>